<dbReference type="Proteomes" id="UP000041254">
    <property type="component" value="Unassembled WGS sequence"/>
</dbReference>
<reference evidence="3 4" key="1">
    <citation type="submission" date="2014-11" db="EMBL/GenBank/DDBJ databases">
        <authorList>
            <person name="Zhu J."/>
            <person name="Qi W."/>
            <person name="Song R."/>
        </authorList>
    </citation>
    <scope>NUCLEOTIDE SEQUENCE [LARGE SCALE GENOMIC DNA]</scope>
</reference>
<evidence type="ECO:0000313" key="4">
    <source>
        <dbReference type="Proteomes" id="UP000041254"/>
    </source>
</evidence>
<evidence type="ECO:0000256" key="2">
    <source>
        <dbReference type="SAM" id="Phobius"/>
    </source>
</evidence>
<keyword evidence="2" id="KW-0472">Membrane</keyword>
<accession>A0A0G4GGV7</accession>
<evidence type="ECO:0000256" key="1">
    <source>
        <dbReference type="SAM" id="MobiDB-lite"/>
    </source>
</evidence>
<protein>
    <submittedName>
        <fullName evidence="3">Uncharacterized protein</fullName>
    </submittedName>
</protein>
<keyword evidence="2" id="KW-1133">Transmembrane helix</keyword>
<sequence length="219" mass="23697">MTRPYGSSPVDEPARSYLSPPATTSGHAAVRTAKRTVIGLVILGAAIVCLTFAFAATSCPCWGDCPKGRHLHGTECVEGGTDAENEVEKKVRSSMWCWLTSRKCQKCPVGQILYRNWCVESPGRNDNKTTASMLRHSMRQPILRNALEDSISTSRFSLLSRFEYFAKALAPAHGSDFIAWSPSVTATTLASDGPQLAGRTALEKYATAVAGWGPTIVLM</sequence>
<dbReference type="AlphaFoldDB" id="A0A0G4GGV7"/>
<name>A0A0G4GGV7_VITBC</name>
<dbReference type="InParanoid" id="A0A0G4GGV7"/>
<dbReference type="VEuPathDB" id="CryptoDB:Vbra_17779"/>
<feature type="transmembrane region" description="Helical" evidence="2">
    <location>
        <begin position="37"/>
        <end position="56"/>
    </location>
</feature>
<keyword evidence="2" id="KW-0812">Transmembrane</keyword>
<proteinExistence type="predicted"/>
<feature type="region of interest" description="Disordered" evidence="1">
    <location>
        <begin position="1"/>
        <end position="24"/>
    </location>
</feature>
<dbReference type="EMBL" id="CDMY01000656">
    <property type="protein sequence ID" value="CEM28691.1"/>
    <property type="molecule type" value="Genomic_DNA"/>
</dbReference>
<keyword evidence="4" id="KW-1185">Reference proteome</keyword>
<organism evidence="3 4">
    <name type="scientific">Vitrella brassicaformis (strain CCMP3155)</name>
    <dbReference type="NCBI Taxonomy" id="1169540"/>
    <lineage>
        <taxon>Eukaryota</taxon>
        <taxon>Sar</taxon>
        <taxon>Alveolata</taxon>
        <taxon>Colpodellida</taxon>
        <taxon>Vitrellaceae</taxon>
        <taxon>Vitrella</taxon>
    </lineage>
</organism>
<evidence type="ECO:0000313" key="3">
    <source>
        <dbReference type="EMBL" id="CEM28691.1"/>
    </source>
</evidence>
<gene>
    <name evidence="3" type="ORF">Vbra_17779</name>
</gene>